<evidence type="ECO:0000256" key="3">
    <source>
        <dbReference type="ARBA" id="ARBA00022737"/>
    </source>
</evidence>
<name>A0ABY7DHN6_MYAAR</name>
<evidence type="ECO:0000256" key="1">
    <source>
        <dbReference type="ARBA" id="ARBA00012513"/>
    </source>
</evidence>
<dbReference type="EC" id="2.7.11.1" evidence="1"/>
<dbReference type="SUPFAM" id="SSF52540">
    <property type="entry name" value="P-loop containing nucleoside triphosphate hydrolases"/>
    <property type="match status" value="1"/>
</dbReference>
<dbReference type="Pfam" id="PF16095">
    <property type="entry name" value="COR-A"/>
    <property type="match status" value="1"/>
</dbReference>
<evidence type="ECO:0000256" key="2">
    <source>
        <dbReference type="ARBA" id="ARBA00022679"/>
    </source>
</evidence>
<keyword evidence="4" id="KW-0547">Nucleotide-binding</keyword>
<keyword evidence="3" id="KW-0677">Repeat</keyword>
<feature type="domain" description="Roc" evidence="10">
    <location>
        <begin position="147"/>
        <end position="481"/>
    </location>
</feature>
<evidence type="ECO:0000256" key="5">
    <source>
        <dbReference type="ARBA" id="ARBA00022777"/>
    </source>
</evidence>
<evidence type="ECO:0000259" key="10">
    <source>
        <dbReference type="PROSITE" id="PS51424"/>
    </source>
</evidence>
<dbReference type="InterPro" id="IPR032171">
    <property type="entry name" value="COR-A"/>
</dbReference>
<dbReference type="InterPro" id="IPR027417">
    <property type="entry name" value="P-loop_NTPase"/>
</dbReference>
<evidence type="ECO:0000256" key="4">
    <source>
        <dbReference type="ARBA" id="ARBA00022741"/>
    </source>
</evidence>
<gene>
    <name evidence="11" type="ORF">MAR_028535</name>
</gene>
<keyword evidence="2" id="KW-0808">Transferase</keyword>
<sequence>MEDSGGQEIQETNENEDEEANDAVKTLKEVRASLNENGRGQLDPEIREVAEECTQRGDLSLKILLEINRNFVNVVAVTLGFNLETTKKIVSIFNMCWTKQGLAEKIIKEVYTEDEDETPEVDEQMPIEIQGMEDSAIALYAKALNQGFEEVQRIRLMVVGMFSVGKTSLVNNLVEDLSNKKPPEVLEEDQFPPSTEGIDVHLCIIDQQNKWRKQQLSRKPLYEDRLTQAQFEDLPTVHDEHMDFSRSEDYYEEDEETPMKNVIDDQEDQPTLETNNDFKRVYQNVQQRKNEPDVKAVLEVFKEKNNEENEKPVDAKPPITGREPLVSVWDFAGQNLYYSTHHFFLNKRSIYLLLMNMTKSLDTDVAESASLSGLLHKHFTCLDSFKFWLNSIHMYSSIHDQEYEVHPTVILVGTHKDKMKCSEEDKEDKMNEFFDKALESFIDTPILKHIHEKKFLVNNLQDRDPVFNELRAEVKMLAEKQHYWNEKSPVSFIELEKSFDTMREEGKELINYTDVQAANRNNIKTVDEPQLRLFLELQHMFGNILHFDTPELKQFVILAPKWIIEAFKCFITHKHTHNKKPEHLHLWKEYKLCAIIKPPLLEEIIQRSNERIRIHGKAVIQYMEHLNVMAKPLCTEELDDEDDDDDDTSTVAENRKVCLDSKSHKPEFSFYNTKMLDFHIVPCQLQAKPDDEIIEKIKSPSNWHTTPALCFVFNDNFMPPAVFHRLLAACIRSWEIAKDKTRSEQRQKPNEQTLLFNGIGVFKTCKRSQLRIWYHDHIIYGRMAFMSQCKDPEKAIDKVLCQNVRRTLYKHLMAILGLLPRSKHITKTAPYEEYIQCPKLTDHNCGLFRVNDFIIDGEMSCDEGHDLDEAHPIEKSSVLKYWFSDAMKEMEEIQLENLFEGIDLEKVPEDDELSVIGRGLAKSKEFWLLGIELGIKQVTMELLKRDHFKVSRETFIYHMLYEWKKTKQEPLSKLVRKIHAVHKNSTEELGSILECLKEQQQRVI</sequence>
<evidence type="ECO:0000256" key="8">
    <source>
        <dbReference type="ARBA" id="ARBA00048679"/>
    </source>
</evidence>
<dbReference type="PANTHER" id="PTHR12449:SF18">
    <property type="entry name" value="DEATH DOMAIN-CONTAINING PROTEIN"/>
    <property type="match status" value="1"/>
</dbReference>
<dbReference type="Gene3D" id="3.30.70.1390">
    <property type="entry name" value="ROC domain from the Parkinson's disease-associated leucine-rich repeat kinase 2"/>
    <property type="match status" value="2"/>
</dbReference>
<comment type="catalytic activity">
    <reaction evidence="7">
        <text>L-threonyl-[protein] + ATP = O-phospho-L-threonyl-[protein] + ADP + H(+)</text>
        <dbReference type="Rhea" id="RHEA:46608"/>
        <dbReference type="Rhea" id="RHEA-COMP:11060"/>
        <dbReference type="Rhea" id="RHEA-COMP:11605"/>
        <dbReference type="ChEBI" id="CHEBI:15378"/>
        <dbReference type="ChEBI" id="CHEBI:30013"/>
        <dbReference type="ChEBI" id="CHEBI:30616"/>
        <dbReference type="ChEBI" id="CHEBI:61977"/>
        <dbReference type="ChEBI" id="CHEBI:456216"/>
        <dbReference type="EC" id="2.7.11.1"/>
    </reaction>
</comment>
<evidence type="ECO:0000256" key="6">
    <source>
        <dbReference type="ARBA" id="ARBA00022840"/>
    </source>
</evidence>
<feature type="region of interest" description="Disordered" evidence="9">
    <location>
        <begin position="1"/>
        <end position="23"/>
    </location>
</feature>
<keyword evidence="6" id="KW-0067">ATP-binding</keyword>
<keyword evidence="5" id="KW-0418">Kinase</keyword>
<dbReference type="InterPro" id="IPR020859">
    <property type="entry name" value="ROC"/>
</dbReference>
<proteinExistence type="predicted"/>
<organism evidence="11 12">
    <name type="scientific">Mya arenaria</name>
    <name type="common">Soft-shell clam</name>
    <dbReference type="NCBI Taxonomy" id="6604"/>
    <lineage>
        <taxon>Eukaryota</taxon>
        <taxon>Metazoa</taxon>
        <taxon>Spiralia</taxon>
        <taxon>Lophotrochozoa</taxon>
        <taxon>Mollusca</taxon>
        <taxon>Bivalvia</taxon>
        <taxon>Autobranchia</taxon>
        <taxon>Heteroconchia</taxon>
        <taxon>Euheterodonta</taxon>
        <taxon>Imparidentia</taxon>
        <taxon>Neoheterodontei</taxon>
        <taxon>Myida</taxon>
        <taxon>Myoidea</taxon>
        <taxon>Myidae</taxon>
        <taxon>Mya</taxon>
    </lineage>
</organism>
<dbReference type="PANTHER" id="PTHR12449">
    <property type="entry name" value="DEATH DOMAIN-CONTAINING PROTEIN"/>
    <property type="match status" value="1"/>
</dbReference>
<dbReference type="EMBL" id="CP111013">
    <property type="protein sequence ID" value="WAQ95845.1"/>
    <property type="molecule type" value="Genomic_DNA"/>
</dbReference>
<keyword evidence="12" id="KW-1185">Reference proteome</keyword>
<accession>A0ABY7DHN6</accession>
<evidence type="ECO:0000313" key="12">
    <source>
        <dbReference type="Proteomes" id="UP001164746"/>
    </source>
</evidence>
<dbReference type="Gene3D" id="3.40.50.300">
    <property type="entry name" value="P-loop containing nucleotide triphosphate hydrolases"/>
    <property type="match status" value="1"/>
</dbReference>
<feature type="compositionally biased region" description="Acidic residues" evidence="9">
    <location>
        <begin position="1"/>
        <end position="21"/>
    </location>
</feature>
<dbReference type="PROSITE" id="PS51424">
    <property type="entry name" value="ROC"/>
    <property type="match status" value="1"/>
</dbReference>
<protein>
    <recommendedName>
        <fullName evidence="1">non-specific serine/threonine protein kinase</fullName>
        <ecNumber evidence="1">2.7.11.1</ecNumber>
    </recommendedName>
</protein>
<evidence type="ECO:0000313" key="11">
    <source>
        <dbReference type="EMBL" id="WAQ95845.1"/>
    </source>
</evidence>
<evidence type="ECO:0000256" key="9">
    <source>
        <dbReference type="SAM" id="MobiDB-lite"/>
    </source>
</evidence>
<comment type="catalytic activity">
    <reaction evidence="8">
        <text>L-seryl-[protein] + ATP = O-phospho-L-seryl-[protein] + ADP + H(+)</text>
        <dbReference type="Rhea" id="RHEA:17989"/>
        <dbReference type="Rhea" id="RHEA-COMP:9863"/>
        <dbReference type="Rhea" id="RHEA-COMP:11604"/>
        <dbReference type="ChEBI" id="CHEBI:15378"/>
        <dbReference type="ChEBI" id="CHEBI:29999"/>
        <dbReference type="ChEBI" id="CHEBI:30616"/>
        <dbReference type="ChEBI" id="CHEBI:83421"/>
        <dbReference type="ChEBI" id="CHEBI:456216"/>
        <dbReference type="EC" id="2.7.11.1"/>
    </reaction>
</comment>
<dbReference type="InterPro" id="IPR039788">
    <property type="entry name" value="NOL4/NOL4L"/>
</dbReference>
<evidence type="ECO:0000256" key="7">
    <source>
        <dbReference type="ARBA" id="ARBA00047899"/>
    </source>
</evidence>
<reference evidence="11" key="1">
    <citation type="submission" date="2022-11" db="EMBL/GenBank/DDBJ databases">
        <title>Centuries of genome instability and evolution in soft-shell clam transmissible cancer (bioRxiv).</title>
        <authorList>
            <person name="Hart S.F.M."/>
            <person name="Yonemitsu M.A."/>
            <person name="Giersch R.M."/>
            <person name="Beal B.F."/>
            <person name="Arriagada G."/>
            <person name="Davis B.W."/>
            <person name="Ostrander E.A."/>
            <person name="Goff S.P."/>
            <person name="Metzger M.J."/>
        </authorList>
    </citation>
    <scope>NUCLEOTIDE SEQUENCE</scope>
    <source>
        <strain evidence="11">MELC-2E11</strain>
        <tissue evidence="11">Siphon/mantle</tissue>
    </source>
</reference>
<dbReference type="Proteomes" id="UP001164746">
    <property type="component" value="Chromosome 2"/>
</dbReference>